<evidence type="ECO:0000313" key="2">
    <source>
        <dbReference type="EMBL" id="ATL72546.1"/>
    </source>
</evidence>
<dbReference type="KEGG" id="ntp:CRH09_39965"/>
<feature type="transmembrane region" description="Helical" evidence="1">
    <location>
        <begin position="25"/>
        <end position="48"/>
    </location>
</feature>
<keyword evidence="1" id="KW-0812">Transmembrane</keyword>
<accession>A0A291RYD9</accession>
<feature type="transmembrane region" description="Helical" evidence="1">
    <location>
        <begin position="54"/>
        <end position="71"/>
    </location>
</feature>
<reference evidence="2 3" key="1">
    <citation type="submission" date="2017-10" db="EMBL/GenBank/DDBJ databases">
        <title>Comparative genomics between pathogenic Norcardia.</title>
        <authorList>
            <person name="Zeng L."/>
        </authorList>
    </citation>
    <scope>NUCLEOTIDE SEQUENCE [LARGE SCALE GENOMIC DNA]</scope>
    <source>
        <strain evidence="2 3">NC_YFY_NT001</strain>
        <plasmid evidence="3">Plasmid p_nc_yfy_nt001</plasmid>
    </source>
</reference>
<dbReference type="Proteomes" id="UP000221961">
    <property type="component" value="Plasmid p_NC_YFY_NT001"/>
</dbReference>
<geneLocation type="plasmid" evidence="3">
    <name>p_nc_yfy_nt001</name>
</geneLocation>
<name>A0A291RYD9_9NOCA</name>
<dbReference type="NCBIfam" id="NF042935">
    <property type="entry name" value="SCO6880_fam"/>
    <property type="match status" value="1"/>
</dbReference>
<organism evidence="2 3">
    <name type="scientific">Nocardia terpenica</name>
    <dbReference type="NCBI Taxonomy" id="455432"/>
    <lineage>
        <taxon>Bacteria</taxon>
        <taxon>Bacillati</taxon>
        <taxon>Actinomycetota</taxon>
        <taxon>Actinomycetes</taxon>
        <taxon>Mycobacteriales</taxon>
        <taxon>Nocardiaceae</taxon>
        <taxon>Nocardia</taxon>
    </lineage>
</organism>
<dbReference type="EMBL" id="CP023779">
    <property type="protein sequence ID" value="ATL72546.1"/>
    <property type="molecule type" value="Genomic_DNA"/>
</dbReference>
<keyword evidence="1" id="KW-1133">Transmembrane helix</keyword>
<proteinExistence type="predicted"/>
<evidence type="ECO:0008006" key="4">
    <source>
        <dbReference type="Google" id="ProtNLM"/>
    </source>
</evidence>
<dbReference type="RefSeq" id="WP_098699339.1">
    <property type="nucleotide sequence ID" value="NZ_CP023779.1"/>
</dbReference>
<dbReference type="AlphaFoldDB" id="A0A291RYD9"/>
<protein>
    <recommendedName>
        <fullName evidence="4">PrgI family protein</fullName>
    </recommendedName>
</protein>
<evidence type="ECO:0000256" key="1">
    <source>
        <dbReference type="SAM" id="Phobius"/>
    </source>
</evidence>
<gene>
    <name evidence="2" type="ORF">CRH09_39965</name>
</gene>
<dbReference type="InterPro" id="IPR049978">
    <property type="entry name" value="SCO6880-like"/>
</dbReference>
<keyword evidence="1" id="KW-0472">Membrane</keyword>
<dbReference type="GeneID" id="88363418"/>
<evidence type="ECO:0000313" key="3">
    <source>
        <dbReference type="Proteomes" id="UP000221961"/>
    </source>
</evidence>
<sequence length="497" mass="54517">MTGQTSQVVEERTYGLWTRPRNEGLWGFGWGLTMAGFAALVAAMFAVLFGGWRAGAVIVVLEVMVLAPMAWRVEGRSGYERGIQMMQWIRTVFRGENIYQSGVFSRLGSCQQPGLLAPSKLYEGRDSAGYQFGMVHMPNWNLYTVVVRCWPQGARAVDQEMIDHWVACWGRMLATLGGKPDIEAITAVLDTVPETGNRLAAEVAQLTRHDAPVMAKAMMAELAAELPSNTVRPEAWCSVTFRATTPERRKDPAEQAVEIGRRLPGMITALGDAGVRARPMTGEEVTALMRRAWDPAAEANLEEAAEYDQPHGVRWSEAGPVAHEEYKDRLYHDGTVSVTWEMAAAPEGNVNEQVLKQLLEPNPDVPRKRVAIVYRPHAAGDAAKIVTDDYKNALVASQSERSGVVSAQATLRVAATQQAREEQARGHGVTRFGVLITITELAGSDLPRIDAVVKDMTAQARLRIRRSYRYQAAAFSACLGTGVLLPEMAATPRVVAE</sequence>
<keyword evidence="2" id="KW-0614">Plasmid</keyword>